<dbReference type="EMBL" id="CAJNOQ010003289">
    <property type="protein sequence ID" value="CAF1004737.1"/>
    <property type="molecule type" value="Genomic_DNA"/>
</dbReference>
<dbReference type="SUPFAM" id="SSF56112">
    <property type="entry name" value="Protein kinase-like (PK-like)"/>
    <property type="match status" value="1"/>
</dbReference>
<dbReference type="InterPro" id="IPR032675">
    <property type="entry name" value="LRR_dom_sf"/>
</dbReference>
<dbReference type="SUPFAM" id="SSF57850">
    <property type="entry name" value="RING/U-box"/>
    <property type="match status" value="1"/>
</dbReference>
<dbReference type="Gene3D" id="1.10.510.10">
    <property type="entry name" value="Transferase(Phosphotransferase) domain 1"/>
    <property type="match status" value="1"/>
</dbReference>
<evidence type="ECO:0000256" key="2">
    <source>
        <dbReference type="ARBA" id="ARBA00022737"/>
    </source>
</evidence>
<dbReference type="InterPro" id="IPR001611">
    <property type="entry name" value="Leu-rich_rpt"/>
</dbReference>
<dbReference type="InterPro" id="IPR011009">
    <property type="entry name" value="Kinase-like_dom_sf"/>
</dbReference>
<dbReference type="EMBL" id="CAJOBC010003288">
    <property type="protein sequence ID" value="CAF3775987.1"/>
    <property type="molecule type" value="Genomic_DNA"/>
</dbReference>
<evidence type="ECO:0008006" key="10">
    <source>
        <dbReference type="Google" id="ProtNLM"/>
    </source>
</evidence>
<feature type="domain" description="U-box" evidence="6">
    <location>
        <begin position="8"/>
        <end position="74"/>
    </location>
</feature>
<dbReference type="Proteomes" id="UP000681722">
    <property type="component" value="Unassembled WGS sequence"/>
</dbReference>
<accession>A0A814H4P3</accession>
<dbReference type="GO" id="GO:0005524">
    <property type="term" value="F:ATP binding"/>
    <property type="evidence" value="ECO:0007669"/>
    <property type="project" value="UniProtKB-KW"/>
</dbReference>
<keyword evidence="3" id="KW-0547">Nucleotide-binding</keyword>
<dbReference type="PROSITE" id="PS51698">
    <property type="entry name" value="U_BOX"/>
    <property type="match status" value="1"/>
</dbReference>
<dbReference type="InterPro" id="IPR050198">
    <property type="entry name" value="Non-receptor_tyrosine_kinases"/>
</dbReference>
<comment type="caution">
    <text evidence="7">The sequence shown here is derived from an EMBL/GenBank/DDBJ whole genome shotgun (WGS) entry which is preliminary data.</text>
</comment>
<evidence type="ECO:0000313" key="9">
    <source>
        <dbReference type="Proteomes" id="UP000663829"/>
    </source>
</evidence>
<dbReference type="InterPro" id="IPR013083">
    <property type="entry name" value="Znf_RING/FYVE/PHD"/>
</dbReference>
<keyword evidence="1" id="KW-0433">Leucine-rich repeat</keyword>
<dbReference type="Gene3D" id="3.30.40.10">
    <property type="entry name" value="Zinc/RING finger domain, C3HC4 (zinc finger)"/>
    <property type="match status" value="1"/>
</dbReference>
<evidence type="ECO:0000259" key="5">
    <source>
        <dbReference type="PROSITE" id="PS50011"/>
    </source>
</evidence>
<evidence type="ECO:0000256" key="1">
    <source>
        <dbReference type="ARBA" id="ARBA00022614"/>
    </source>
</evidence>
<evidence type="ECO:0000259" key="6">
    <source>
        <dbReference type="PROSITE" id="PS51698"/>
    </source>
</evidence>
<evidence type="ECO:0000256" key="3">
    <source>
        <dbReference type="ARBA" id="ARBA00022741"/>
    </source>
</evidence>
<organism evidence="7 9">
    <name type="scientific">Didymodactylos carnosus</name>
    <dbReference type="NCBI Taxonomy" id="1234261"/>
    <lineage>
        <taxon>Eukaryota</taxon>
        <taxon>Metazoa</taxon>
        <taxon>Spiralia</taxon>
        <taxon>Gnathifera</taxon>
        <taxon>Rotifera</taxon>
        <taxon>Eurotatoria</taxon>
        <taxon>Bdelloidea</taxon>
        <taxon>Philodinida</taxon>
        <taxon>Philodinidae</taxon>
        <taxon>Didymodactylos</taxon>
    </lineage>
</organism>
<gene>
    <name evidence="7" type="ORF">GPM918_LOCUS13949</name>
    <name evidence="8" type="ORF">SRO942_LOCUS13943</name>
</gene>
<keyword evidence="4" id="KW-0067">ATP-binding</keyword>
<dbReference type="SMART" id="SM00504">
    <property type="entry name" value="Ubox"/>
    <property type="match status" value="1"/>
</dbReference>
<evidence type="ECO:0000313" key="8">
    <source>
        <dbReference type="EMBL" id="CAF3775987.1"/>
    </source>
</evidence>
<keyword evidence="2" id="KW-0677">Repeat</keyword>
<dbReference type="OrthoDB" id="346907at2759"/>
<dbReference type="InterPro" id="IPR003613">
    <property type="entry name" value="Ubox_domain"/>
</dbReference>
<dbReference type="Gene3D" id="3.80.10.10">
    <property type="entry name" value="Ribonuclease Inhibitor"/>
    <property type="match status" value="1"/>
</dbReference>
<reference evidence="7" key="1">
    <citation type="submission" date="2021-02" db="EMBL/GenBank/DDBJ databases">
        <authorList>
            <person name="Nowell W R."/>
        </authorList>
    </citation>
    <scope>NUCLEOTIDE SEQUENCE</scope>
</reference>
<name>A0A814H4P3_9BILA</name>
<dbReference type="InterPro" id="IPR008266">
    <property type="entry name" value="Tyr_kinase_AS"/>
</dbReference>
<dbReference type="Pfam" id="PF07714">
    <property type="entry name" value="PK_Tyr_Ser-Thr"/>
    <property type="match status" value="1"/>
</dbReference>
<evidence type="ECO:0000256" key="4">
    <source>
        <dbReference type="ARBA" id="ARBA00022840"/>
    </source>
</evidence>
<dbReference type="Pfam" id="PF04564">
    <property type="entry name" value="U-box"/>
    <property type="match status" value="1"/>
</dbReference>
<dbReference type="InterPro" id="IPR001245">
    <property type="entry name" value="Ser-Thr/Tyr_kinase_cat_dom"/>
</dbReference>
<proteinExistence type="predicted"/>
<dbReference type="AlphaFoldDB" id="A0A814H4P3"/>
<dbReference type="GO" id="GO:0016567">
    <property type="term" value="P:protein ubiquitination"/>
    <property type="evidence" value="ECO:0007669"/>
    <property type="project" value="InterPro"/>
</dbReference>
<dbReference type="Proteomes" id="UP000663829">
    <property type="component" value="Unassembled WGS sequence"/>
</dbReference>
<sequence length="505" mass="56386">MFNEVLECPLTRERFVDPVIADDGHTYERSAIIQWLTGACTSPMTRQPISLDSLRPNYLVKQILEIEQQSARQNYKFKLNVDVKKKGNRPLFQNGGKFLYEAQWLNNLQGPDIVLLQIRGARALKEASFYVQLSRHRNILRTFGFVEANDEQSVGVMLLQEYAPMGDLAETLINEPLVPSDQRVFYEIFLQIADAMSYLAQKHIVHGDLACRNILVFQFDPNDSNLNLVKLTDFGLTRESALYQTNSNATSTVCNFPLRWSAPEILRKPNSRESYTEKSDMFSMGVLMWEAVSKGALPWDELEDDRIRTKVLAVSPRVPTSTPTAATPARWSPPSNIVLRDPRNEKMIAKCKGSSISLGSRGLVDNDLKIIIEYGMTNSKCTILDLSENNITSAGATLIASAFEFAPNLRRLNLSKNIIGDAGAHAIAVALGNTNLTHLILDGTCIKNKGAVDLAANLCRNRTLTHLMVTGNLITGSAVDRLQTAAAHHPSLRHVFIEEWSYSYS</sequence>
<dbReference type="SMART" id="SM00368">
    <property type="entry name" value="LRR_RI"/>
    <property type="match status" value="2"/>
</dbReference>
<feature type="domain" description="Protein kinase" evidence="5">
    <location>
        <begin position="1"/>
        <end position="428"/>
    </location>
</feature>
<evidence type="ECO:0000313" key="7">
    <source>
        <dbReference type="EMBL" id="CAF1004737.1"/>
    </source>
</evidence>
<dbReference type="InterPro" id="IPR000719">
    <property type="entry name" value="Prot_kinase_dom"/>
</dbReference>
<dbReference type="PROSITE" id="PS00109">
    <property type="entry name" value="PROTEIN_KINASE_TYR"/>
    <property type="match status" value="1"/>
</dbReference>
<dbReference type="PANTHER" id="PTHR24418">
    <property type="entry name" value="TYROSINE-PROTEIN KINASE"/>
    <property type="match status" value="1"/>
</dbReference>
<dbReference type="GO" id="GO:0004842">
    <property type="term" value="F:ubiquitin-protein transferase activity"/>
    <property type="evidence" value="ECO:0007669"/>
    <property type="project" value="InterPro"/>
</dbReference>
<protein>
    <recommendedName>
        <fullName evidence="10">RING-type E3 ubiquitin transferase</fullName>
    </recommendedName>
</protein>
<dbReference type="PROSITE" id="PS50011">
    <property type="entry name" value="PROTEIN_KINASE_DOM"/>
    <property type="match status" value="1"/>
</dbReference>
<dbReference type="Pfam" id="PF13516">
    <property type="entry name" value="LRR_6"/>
    <property type="match status" value="3"/>
</dbReference>
<keyword evidence="9" id="KW-1185">Reference proteome</keyword>
<dbReference type="GO" id="GO:0004672">
    <property type="term" value="F:protein kinase activity"/>
    <property type="evidence" value="ECO:0007669"/>
    <property type="project" value="InterPro"/>
</dbReference>
<dbReference type="SUPFAM" id="SSF52047">
    <property type="entry name" value="RNI-like"/>
    <property type="match status" value="1"/>
</dbReference>
<dbReference type="CDD" id="cd16655">
    <property type="entry name" value="RING-Ubox_WDSUB1-like"/>
    <property type="match status" value="1"/>
</dbReference>